<dbReference type="OrthoDB" id="9809338at2"/>
<evidence type="ECO:0000256" key="2">
    <source>
        <dbReference type="ARBA" id="ARBA00023125"/>
    </source>
</evidence>
<keyword evidence="2" id="KW-0238">DNA-binding</keyword>
<dbReference type="InterPro" id="IPR011051">
    <property type="entry name" value="RmlC_Cupin_sf"/>
</dbReference>
<dbReference type="PANTHER" id="PTHR46796">
    <property type="entry name" value="HTH-TYPE TRANSCRIPTIONAL ACTIVATOR RHAS-RELATED"/>
    <property type="match status" value="1"/>
</dbReference>
<evidence type="ECO:0000313" key="6">
    <source>
        <dbReference type="Proteomes" id="UP000451565"/>
    </source>
</evidence>
<evidence type="ECO:0000313" key="5">
    <source>
        <dbReference type="EMBL" id="MQR00822.1"/>
    </source>
</evidence>
<dbReference type="PROSITE" id="PS01124">
    <property type="entry name" value="HTH_ARAC_FAMILY_2"/>
    <property type="match status" value="1"/>
</dbReference>
<keyword evidence="1" id="KW-0805">Transcription regulation</keyword>
<dbReference type="GO" id="GO:0043565">
    <property type="term" value="F:sequence-specific DNA binding"/>
    <property type="evidence" value="ECO:0007669"/>
    <property type="project" value="InterPro"/>
</dbReference>
<dbReference type="Proteomes" id="UP000451565">
    <property type="component" value="Unassembled WGS sequence"/>
</dbReference>
<dbReference type="SUPFAM" id="SSF51182">
    <property type="entry name" value="RmlC-like cupins"/>
    <property type="match status" value="1"/>
</dbReference>
<name>A0A843YU95_9BURK</name>
<organism evidence="5 6">
    <name type="scientific">Glaciimonas soli</name>
    <dbReference type="NCBI Taxonomy" id="2590999"/>
    <lineage>
        <taxon>Bacteria</taxon>
        <taxon>Pseudomonadati</taxon>
        <taxon>Pseudomonadota</taxon>
        <taxon>Betaproteobacteria</taxon>
        <taxon>Burkholderiales</taxon>
        <taxon>Oxalobacteraceae</taxon>
        <taxon>Glaciimonas</taxon>
    </lineage>
</organism>
<keyword evidence="6" id="KW-1185">Reference proteome</keyword>
<evidence type="ECO:0000256" key="3">
    <source>
        <dbReference type="ARBA" id="ARBA00023163"/>
    </source>
</evidence>
<keyword evidence="3" id="KW-0804">Transcription</keyword>
<gene>
    <name evidence="5" type="ORF">GEV47_09015</name>
</gene>
<dbReference type="Pfam" id="PF12833">
    <property type="entry name" value="HTH_18"/>
    <property type="match status" value="1"/>
</dbReference>
<dbReference type="SMART" id="SM00342">
    <property type="entry name" value="HTH_ARAC"/>
    <property type="match status" value="1"/>
</dbReference>
<reference evidence="5 6" key="1">
    <citation type="submission" date="2019-10" db="EMBL/GenBank/DDBJ databases">
        <title>Glaciimonas soli sp. nov., a psychrophilic bacterium isolated from the forest soil of a high elevation mountain in Taiwan.</title>
        <authorList>
            <person name="Wang L.-T."/>
            <person name="Shieh W.Y."/>
        </authorList>
    </citation>
    <scope>NUCLEOTIDE SEQUENCE [LARGE SCALE GENOMIC DNA]</scope>
    <source>
        <strain evidence="5 6">GS1</strain>
    </source>
</reference>
<evidence type="ECO:0000256" key="1">
    <source>
        <dbReference type="ARBA" id="ARBA00023015"/>
    </source>
</evidence>
<dbReference type="Gene3D" id="1.10.10.60">
    <property type="entry name" value="Homeodomain-like"/>
    <property type="match status" value="1"/>
</dbReference>
<dbReference type="InterPro" id="IPR050204">
    <property type="entry name" value="AraC_XylS_family_regulators"/>
</dbReference>
<comment type="caution">
    <text evidence="5">The sequence shown here is derived from an EMBL/GenBank/DDBJ whole genome shotgun (WGS) entry which is preliminary data.</text>
</comment>
<dbReference type="Gene3D" id="2.60.120.10">
    <property type="entry name" value="Jelly Rolls"/>
    <property type="match status" value="1"/>
</dbReference>
<evidence type="ECO:0000259" key="4">
    <source>
        <dbReference type="PROSITE" id="PS01124"/>
    </source>
</evidence>
<dbReference type="InterPro" id="IPR018060">
    <property type="entry name" value="HTH_AraC"/>
</dbReference>
<feature type="domain" description="HTH araC/xylS-type" evidence="4">
    <location>
        <begin position="122"/>
        <end position="222"/>
    </location>
</feature>
<accession>A0A843YU95</accession>
<dbReference type="CDD" id="cd02208">
    <property type="entry name" value="cupin_RmlC-like"/>
    <property type="match status" value="1"/>
</dbReference>
<dbReference type="RefSeq" id="WP_153234440.1">
    <property type="nucleotide sequence ID" value="NZ_WINI01000004.1"/>
</dbReference>
<dbReference type="EMBL" id="WINI01000004">
    <property type="protein sequence ID" value="MQR00822.1"/>
    <property type="molecule type" value="Genomic_DNA"/>
</dbReference>
<dbReference type="SUPFAM" id="SSF46689">
    <property type="entry name" value="Homeodomain-like"/>
    <property type="match status" value="1"/>
</dbReference>
<dbReference type="AlphaFoldDB" id="A0A843YU95"/>
<dbReference type="InterPro" id="IPR014710">
    <property type="entry name" value="RmlC-like_jellyroll"/>
</dbReference>
<proteinExistence type="predicted"/>
<protein>
    <submittedName>
        <fullName evidence="5">Helix-turn-helix domain-containing protein</fullName>
    </submittedName>
</protein>
<dbReference type="GO" id="GO:0003700">
    <property type="term" value="F:DNA-binding transcription factor activity"/>
    <property type="evidence" value="ECO:0007669"/>
    <property type="project" value="InterPro"/>
</dbReference>
<sequence>MPNFLPTPCCVMDPGIIIPRHIHAQAYATIVLDGGYQEAGESGRWHVRAGDVLLHAPFSAHWDQVTPRGARVLNLPVQLSNQLSTCGQVDDLDLVIRLAMHDQTEAAIALMQGWRQSQDALNDAPDLLAQALSAADPLGVQNWALENGVSRVTAFRWFRSVYGIGPTQYRVEARARAAWQMIVNSTTSLVDIATDAGYADQAHMNRDIKTFTGRSPGAWRTGYGLKHSFKTEAN</sequence>
<dbReference type="InterPro" id="IPR009057">
    <property type="entry name" value="Homeodomain-like_sf"/>
</dbReference>